<dbReference type="Pfam" id="PF02780">
    <property type="entry name" value="Transketolase_C"/>
    <property type="match status" value="1"/>
</dbReference>
<dbReference type="InterPro" id="IPR005477">
    <property type="entry name" value="Dxylulose-5-P_synthase"/>
</dbReference>
<reference evidence="14" key="1">
    <citation type="journal article" date="2019" name="Int. J. Syst. Evol. Microbiol.">
        <title>The Global Catalogue of Microorganisms (GCM) 10K type strain sequencing project: providing services to taxonomists for standard genome sequencing and annotation.</title>
        <authorList>
            <consortium name="The Broad Institute Genomics Platform"/>
            <consortium name="The Broad Institute Genome Sequencing Center for Infectious Disease"/>
            <person name="Wu L."/>
            <person name="Ma J."/>
        </authorList>
    </citation>
    <scope>NUCLEOTIDE SEQUENCE [LARGE SCALE GENOMIC DNA]</scope>
    <source>
        <strain evidence="14">CCM 8604</strain>
    </source>
</reference>
<dbReference type="Gene3D" id="3.40.50.920">
    <property type="match status" value="1"/>
</dbReference>
<evidence type="ECO:0000313" key="13">
    <source>
        <dbReference type="EMBL" id="MFD0705067.1"/>
    </source>
</evidence>
<evidence type="ECO:0000256" key="4">
    <source>
        <dbReference type="ARBA" id="ARBA00011738"/>
    </source>
</evidence>
<dbReference type="EC" id="2.2.1.7" evidence="5"/>
<dbReference type="InterPro" id="IPR009014">
    <property type="entry name" value="Transketo_C/PFOR_II"/>
</dbReference>
<dbReference type="InterPro" id="IPR033248">
    <property type="entry name" value="Transketolase_C"/>
</dbReference>
<keyword evidence="8" id="KW-0460">Magnesium</keyword>
<dbReference type="SUPFAM" id="SSF52922">
    <property type="entry name" value="TK C-terminal domain-like"/>
    <property type="match status" value="1"/>
</dbReference>
<dbReference type="Gene3D" id="3.40.50.970">
    <property type="match status" value="2"/>
</dbReference>
<evidence type="ECO:0000259" key="12">
    <source>
        <dbReference type="SMART" id="SM00861"/>
    </source>
</evidence>
<comment type="caution">
    <text evidence="13">The sequence shown here is derived from an EMBL/GenBank/DDBJ whole genome shotgun (WGS) entry which is preliminary data.</text>
</comment>
<dbReference type="InterPro" id="IPR005475">
    <property type="entry name" value="Transketolase-like_Pyr-bd"/>
</dbReference>
<dbReference type="SUPFAM" id="SSF52518">
    <property type="entry name" value="Thiamin diphosphate-binding fold (THDP-binding)"/>
    <property type="match status" value="2"/>
</dbReference>
<gene>
    <name evidence="13" type="ORF">ACFQY8_04835</name>
</gene>
<evidence type="ECO:0000256" key="8">
    <source>
        <dbReference type="ARBA" id="ARBA00022842"/>
    </source>
</evidence>
<dbReference type="PANTHER" id="PTHR43322">
    <property type="entry name" value="1-D-DEOXYXYLULOSE 5-PHOSPHATE SYNTHASE-RELATED"/>
    <property type="match status" value="1"/>
</dbReference>
<dbReference type="SMART" id="SM00861">
    <property type="entry name" value="Transket_pyr"/>
    <property type="match status" value="1"/>
</dbReference>
<dbReference type="GO" id="GO:0008661">
    <property type="term" value="F:1-deoxy-D-xylulose-5-phosphate synthase activity"/>
    <property type="evidence" value="ECO:0007669"/>
    <property type="project" value="UniProtKB-EC"/>
</dbReference>
<keyword evidence="9" id="KW-0784">Thiamine biosynthesis</keyword>
<evidence type="ECO:0000256" key="1">
    <source>
        <dbReference type="ARBA" id="ARBA00001946"/>
    </source>
</evidence>
<dbReference type="InterPro" id="IPR029061">
    <property type="entry name" value="THDP-binding"/>
</dbReference>
<dbReference type="EMBL" id="JBHTHQ010000021">
    <property type="protein sequence ID" value="MFD0705067.1"/>
    <property type="molecule type" value="Genomic_DNA"/>
</dbReference>
<dbReference type="Pfam" id="PF02779">
    <property type="entry name" value="Transket_pyr"/>
    <property type="match status" value="1"/>
</dbReference>
<keyword evidence="14" id="KW-1185">Reference proteome</keyword>
<dbReference type="PANTHER" id="PTHR43322:SF1">
    <property type="entry name" value="1-DEOXY-D-XYLULOSE-5-PHOSPHATE SYNTHASE"/>
    <property type="match status" value="1"/>
</dbReference>
<protein>
    <recommendedName>
        <fullName evidence="5">1-deoxy-D-xylulose-5-phosphate synthase</fullName>
        <ecNumber evidence="5">2.2.1.7</ecNumber>
    </recommendedName>
</protein>
<evidence type="ECO:0000256" key="3">
    <source>
        <dbReference type="ARBA" id="ARBA00011081"/>
    </source>
</evidence>
<evidence type="ECO:0000313" key="14">
    <source>
        <dbReference type="Proteomes" id="UP001597036"/>
    </source>
</evidence>
<dbReference type="NCBIfam" id="NF008968">
    <property type="entry name" value="PRK12315.1"/>
    <property type="match status" value="1"/>
</dbReference>
<evidence type="ECO:0000256" key="9">
    <source>
        <dbReference type="ARBA" id="ARBA00022977"/>
    </source>
</evidence>
<comment type="pathway">
    <text evidence="2">Metabolic intermediate biosynthesis; 1-deoxy-D-xylulose 5-phosphate biosynthesis; 1-deoxy-D-xylulose 5-phosphate from D-glyceraldehyde 3-phosphate and pyruvate: step 1/1.</text>
</comment>
<dbReference type="Pfam" id="PF13292">
    <property type="entry name" value="DXP_synthase_N"/>
    <property type="match status" value="2"/>
</dbReference>
<keyword evidence="6 13" id="KW-0808">Transferase</keyword>
<keyword evidence="10" id="KW-0786">Thiamine pyrophosphate</keyword>
<dbReference type="NCBIfam" id="NF003933">
    <property type="entry name" value="PRK05444.2-2"/>
    <property type="match status" value="1"/>
</dbReference>
<comment type="similarity">
    <text evidence="3">Belongs to the transketolase family. DXPS subfamily.</text>
</comment>
<keyword evidence="7" id="KW-0479">Metal-binding</keyword>
<dbReference type="CDD" id="cd02007">
    <property type="entry name" value="TPP_DXS"/>
    <property type="match status" value="1"/>
</dbReference>
<evidence type="ECO:0000256" key="6">
    <source>
        <dbReference type="ARBA" id="ARBA00022679"/>
    </source>
</evidence>
<evidence type="ECO:0000256" key="11">
    <source>
        <dbReference type="ARBA" id="ARBA00023229"/>
    </source>
</evidence>
<proteinExistence type="inferred from homology"/>
<evidence type="ECO:0000256" key="5">
    <source>
        <dbReference type="ARBA" id="ARBA00013150"/>
    </source>
</evidence>
<keyword evidence="11" id="KW-0414">Isoprene biosynthesis</keyword>
<comment type="cofactor">
    <cofactor evidence="1">
        <name>Mg(2+)</name>
        <dbReference type="ChEBI" id="CHEBI:18420"/>
    </cofactor>
</comment>
<evidence type="ECO:0000256" key="2">
    <source>
        <dbReference type="ARBA" id="ARBA00004980"/>
    </source>
</evidence>
<evidence type="ECO:0000256" key="10">
    <source>
        <dbReference type="ARBA" id="ARBA00023052"/>
    </source>
</evidence>
<sequence>MFVEKIHSPADVKKLTPNERKILAQEIRDALLKRSSIHGGHFGPVFGVVEATIALHTVFDAPTDKLVWDISHQTYTHKILTGRNYGFIDPARYDEVSGYSSPAESEYDLFEVGHTSTSISLAVGLAKARDIMGGTENVVAFIGDGAMSGGEALEGLNVVGELNSNFIIIFNDNGMSIAENHGGMYPQFDELRKTNGKSPHNLFKAMGLDYMYVAEGNDIDALIEAFTSVKNINHPIVVHIHTEKGLGYKPAMEHKEDWHWHGPHDIETGKSPAMSEGYESYPEITGKYIMDWVQNDPQSLVVSSAVPAAMGLNAERRHALGKHYIDVGIAEETAVAVASGAAKRGAHVLYGTEATFLQRTYDQLLQDLATNHNPATILTFDASVWGMRDFTHIGFYDLAMMGNIPALRMLAPTTVEEFIAMLRWSLAQTDGPVIIRVPGGQVRHSAMPDKIRTDYSTNTSTVTHRGSRVAIFGLGSFYPLAVETARQLKDELGIDATIVNPQIASDIDTTLLDSLSNTHELIISLEDSIIEGGYGSKIATYLGRTSTKVAIYGITKDLYDRYNPTELMRTNRLDSTLIVQDVKQTLSL</sequence>
<dbReference type="Proteomes" id="UP001597036">
    <property type="component" value="Unassembled WGS sequence"/>
</dbReference>
<organism evidence="13 14">
    <name type="scientific">Alloscardovia venturai</name>
    <dbReference type="NCBI Taxonomy" id="1769421"/>
    <lineage>
        <taxon>Bacteria</taxon>
        <taxon>Bacillati</taxon>
        <taxon>Actinomycetota</taxon>
        <taxon>Actinomycetes</taxon>
        <taxon>Bifidobacteriales</taxon>
        <taxon>Bifidobacteriaceae</taxon>
        <taxon>Alloscardovia</taxon>
    </lineage>
</organism>
<name>A0ABW2Y491_9BIFI</name>
<feature type="domain" description="Transketolase-like pyrimidine-binding" evidence="12">
    <location>
        <begin position="279"/>
        <end position="444"/>
    </location>
</feature>
<accession>A0ABW2Y491</accession>
<comment type="subunit">
    <text evidence="4">Homodimer.</text>
</comment>
<dbReference type="CDD" id="cd07033">
    <property type="entry name" value="TPP_PYR_DXS_TK_like"/>
    <property type="match status" value="1"/>
</dbReference>
<evidence type="ECO:0000256" key="7">
    <source>
        <dbReference type="ARBA" id="ARBA00022723"/>
    </source>
</evidence>
<dbReference type="RefSeq" id="WP_377938764.1">
    <property type="nucleotide sequence ID" value="NZ_JBHTHQ010000021.1"/>
</dbReference>